<organism evidence="2 3">
    <name type="scientific">Cohnella soli</name>
    <dbReference type="NCBI Taxonomy" id="425005"/>
    <lineage>
        <taxon>Bacteria</taxon>
        <taxon>Bacillati</taxon>
        <taxon>Bacillota</taxon>
        <taxon>Bacilli</taxon>
        <taxon>Bacillales</taxon>
        <taxon>Paenibacillaceae</taxon>
        <taxon>Cohnella</taxon>
    </lineage>
</organism>
<dbReference type="CDD" id="cd00761">
    <property type="entry name" value="Glyco_tranf_GTA_type"/>
    <property type="match status" value="1"/>
</dbReference>
<protein>
    <submittedName>
        <fullName evidence="2">Glycosyltransferase family 2 protein</fullName>
    </submittedName>
</protein>
<evidence type="ECO:0000259" key="1">
    <source>
        <dbReference type="Pfam" id="PF00535"/>
    </source>
</evidence>
<dbReference type="Proteomes" id="UP001596113">
    <property type="component" value="Unassembled WGS sequence"/>
</dbReference>
<name>A0ABW0HXF5_9BACL</name>
<feature type="domain" description="Glycosyltransferase 2-like" evidence="1">
    <location>
        <begin position="9"/>
        <end position="124"/>
    </location>
</feature>
<proteinExistence type="predicted"/>
<accession>A0ABW0HXF5</accession>
<dbReference type="Pfam" id="PF00535">
    <property type="entry name" value="Glycos_transf_2"/>
    <property type="match status" value="1"/>
</dbReference>
<comment type="caution">
    <text evidence="2">The sequence shown here is derived from an EMBL/GenBank/DDBJ whole genome shotgun (WGS) entry which is preliminary data.</text>
</comment>
<dbReference type="SUPFAM" id="SSF53448">
    <property type="entry name" value="Nucleotide-diphospho-sugar transferases"/>
    <property type="match status" value="1"/>
</dbReference>
<gene>
    <name evidence="2" type="ORF">ACFPOF_19990</name>
</gene>
<dbReference type="Gene3D" id="3.90.550.10">
    <property type="entry name" value="Spore Coat Polysaccharide Biosynthesis Protein SpsA, Chain A"/>
    <property type="match status" value="1"/>
</dbReference>
<dbReference type="InterPro" id="IPR050834">
    <property type="entry name" value="Glycosyltransf_2"/>
</dbReference>
<dbReference type="PANTHER" id="PTHR43685">
    <property type="entry name" value="GLYCOSYLTRANSFERASE"/>
    <property type="match status" value="1"/>
</dbReference>
<dbReference type="RefSeq" id="WP_378135853.1">
    <property type="nucleotide sequence ID" value="NZ_JBHSMI010000028.1"/>
</dbReference>
<dbReference type="PANTHER" id="PTHR43685:SF2">
    <property type="entry name" value="GLYCOSYLTRANSFERASE 2-LIKE DOMAIN-CONTAINING PROTEIN"/>
    <property type="match status" value="1"/>
</dbReference>
<dbReference type="InterPro" id="IPR001173">
    <property type="entry name" value="Glyco_trans_2-like"/>
</dbReference>
<evidence type="ECO:0000313" key="2">
    <source>
        <dbReference type="EMBL" id="MFC5405030.1"/>
    </source>
</evidence>
<dbReference type="EMBL" id="JBHSMI010000028">
    <property type="protein sequence ID" value="MFC5405030.1"/>
    <property type="molecule type" value="Genomic_DNA"/>
</dbReference>
<keyword evidence="3" id="KW-1185">Reference proteome</keyword>
<dbReference type="InterPro" id="IPR029044">
    <property type="entry name" value="Nucleotide-diphossugar_trans"/>
</dbReference>
<reference evidence="3" key="1">
    <citation type="journal article" date="2019" name="Int. J. Syst. Evol. Microbiol.">
        <title>The Global Catalogue of Microorganisms (GCM) 10K type strain sequencing project: providing services to taxonomists for standard genome sequencing and annotation.</title>
        <authorList>
            <consortium name="The Broad Institute Genomics Platform"/>
            <consortium name="The Broad Institute Genome Sequencing Center for Infectious Disease"/>
            <person name="Wu L."/>
            <person name="Ma J."/>
        </authorList>
    </citation>
    <scope>NUCLEOTIDE SEQUENCE [LARGE SCALE GENOMIC DNA]</scope>
    <source>
        <strain evidence="3">CGMCC 1.18575</strain>
    </source>
</reference>
<sequence>MSAIRGITLAICTRNRHDDLERCIASIAKQQATVPLEVLIVDDGDLPAGWLEQIENKHGYPRGYLRYIRKSEKGLFLSRIEAIRKSTHDIVLFVDDDIVLADDYLSRLAELYERNPSWAGIGGRDLLIGRGGWSWRLFCGVFLYGSSKPGKLSLSGYGGAMIKWGAMKAPFRTEYMLGCNMSFRKSALAGVAPVDWLSDYSLGEDIYLSIVAGRSGQLWIDPALTVTHLQSVDSRDRMELVAYTEIVNHYHLLRTRRRHPVTTLLLLWTSCGLLLRAAIRTAHRAKAFGYLRAMRDIVRGRRGRSSHENIAHYGNR</sequence>
<evidence type="ECO:0000313" key="3">
    <source>
        <dbReference type="Proteomes" id="UP001596113"/>
    </source>
</evidence>